<dbReference type="EMBL" id="JACVXB010000018">
    <property type="protein sequence ID" value="MBD0833795.1"/>
    <property type="molecule type" value="Genomic_DNA"/>
</dbReference>
<keyword evidence="3" id="KW-1185">Reference proteome</keyword>
<evidence type="ECO:0008006" key="4">
    <source>
        <dbReference type="Google" id="ProtNLM"/>
    </source>
</evidence>
<dbReference type="AlphaFoldDB" id="A0A8J6Q9P3"/>
<keyword evidence="1" id="KW-0472">Membrane</keyword>
<keyword evidence="1" id="KW-1133">Transmembrane helix</keyword>
<evidence type="ECO:0000256" key="1">
    <source>
        <dbReference type="SAM" id="Phobius"/>
    </source>
</evidence>
<accession>A0A8J6Q9P3</accession>
<protein>
    <recommendedName>
        <fullName evidence="4">Prepilin-type N-terminal cleavage/methylation domain-containing protein</fullName>
    </recommendedName>
</protein>
<reference evidence="2 3" key="1">
    <citation type="submission" date="2020-09" db="EMBL/GenBank/DDBJ databases">
        <title>TT11 complete genome.</title>
        <authorList>
            <person name="Wu Z."/>
        </authorList>
    </citation>
    <scope>NUCLEOTIDE SEQUENCE [LARGE SCALE GENOMIC DNA]</scope>
    <source>
        <strain evidence="2 3">TT11</strain>
    </source>
</reference>
<evidence type="ECO:0000313" key="2">
    <source>
        <dbReference type="EMBL" id="MBD0833795.1"/>
    </source>
</evidence>
<feature type="transmembrane region" description="Helical" evidence="1">
    <location>
        <begin position="15"/>
        <end position="36"/>
    </location>
</feature>
<gene>
    <name evidence="2" type="ORF">ICJ83_16820</name>
</gene>
<proteinExistence type="predicted"/>
<organism evidence="2 3">
    <name type="scientific">Aestuariibaculum sediminum</name>
    <dbReference type="NCBI Taxonomy" id="2770637"/>
    <lineage>
        <taxon>Bacteria</taxon>
        <taxon>Pseudomonadati</taxon>
        <taxon>Bacteroidota</taxon>
        <taxon>Flavobacteriia</taxon>
        <taxon>Flavobacteriales</taxon>
        <taxon>Flavobacteriaceae</taxon>
    </lineage>
</organism>
<evidence type="ECO:0000313" key="3">
    <source>
        <dbReference type="Proteomes" id="UP000600588"/>
    </source>
</evidence>
<name>A0A8J6Q9P3_9FLAO</name>
<sequence length="154" mass="17591">MYIDKKLNSFTLGEMVVVLIITSIVVGMAFSVLSLVQNQIQSIRENFNNDTELSRLEQSLLIDFNKYSKVEFHADEHKMVLKHELDSVSYQLNESFLIKSEDTFKVSVKNFKLFFDGNGVQEGVLDAIRLETLDSPGNNTLFVYKINDATPFIN</sequence>
<comment type="caution">
    <text evidence="2">The sequence shown here is derived from an EMBL/GenBank/DDBJ whole genome shotgun (WGS) entry which is preliminary data.</text>
</comment>
<dbReference type="RefSeq" id="WP_188231574.1">
    <property type="nucleotide sequence ID" value="NZ_JACVXB010000018.1"/>
</dbReference>
<dbReference type="Proteomes" id="UP000600588">
    <property type="component" value="Unassembled WGS sequence"/>
</dbReference>
<keyword evidence="1" id="KW-0812">Transmembrane</keyword>